<dbReference type="Proteomes" id="UP001281761">
    <property type="component" value="Unassembled WGS sequence"/>
</dbReference>
<evidence type="ECO:0000313" key="2">
    <source>
        <dbReference type="EMBL" id="KAK2950593.1"/>
    </source>
</evidence>
<feature type="region of interest" description="Disordered" evidence="1">
    <location>
        <begin position="1"/>
        <end position="39"/>
    </location>
</feature>
<gene>
    <name evidence="2" type="ORF">BLNAU_14485</name>
</gene>
<evidence type="ECO:0000313" key="3">
    <source>
        <dbReference type="Proteomes" id="UP001281761"/>
    </source>
</evidence>
<accession>A0ABQ9XDM8</accession>
<comment type="caution">
    <text evidence="2">The sequence shown here is derived from an EMBL/GenBank/DDBJ whole genome shotgun (WGS) entry which is preliminary data.</text>
</comment>
<dbReference type="EMBL" id="JARBJD010000133">
    <property type="protein sequence ID" value="KAK2950593.1"/>
    <property type="molecule type" value="Genomic_DNA"/>
</dbReference>
<proteinExistence type="predicted"/>
<name>A0ABQ9XDM8_9EUKA</name>
<reference evidence="2 3" key="1">
    <citation type="journal article" date="2022" name="bioRxiv">
        <title>Genomics of Preaxostyla Flagellates Illuminates Evolutionary Transitions and the Path Towards Mitochondrial Loss.</title>
        <authorList>
            <person name="Novak L.V.F."/>
            <person name="Treitli S.C."/>
            <person name="Pyrih J."/>
            <person name="Halakuc P."/>
            <person name="Pipaliya S.V."/>
            <person name="Vacek V."/>
            <person name="Brzon O."/>
            <person name="Soukal P."/>
            <person name="Eme L."/>
            <person name="Dacks J.B."/>
            <person name="Karnkowska A."/>
            <person name="Elias M."/>
            <person name="Hampl V."/>
        </authorList>
    </citation>
    <scope>NUCLEOTIDE SEQUENCE [LARGE SCALE GENOMIC DNA]</scope>
    <source>
        <strain evidence="2">NAU3</strain>
        <tissue evidence="2">Gut</tissue>
    </source>
</reference>
<keyword evidence="3" id="KW-1185">Reference proteome</keyword>
<organism evidence="2 3">
    <name type="scientific">Blattamonas nauphoetae</name>
    <dbReference type="NCBI Taxonomy" id="2049346"/>
    <lineage>
        <taxon>Eukaryota</taxon>
        <taxon>Metamonada</taxon>
        <taxon>Preaxostyla</taxon>
        <taxon>Oxymonadida</taxon>
        <taxon>Blattamonas</taxon>
    </lineage>
</organism>
<protein>
    <submittedName>
        <fullName evidence="2">Uncharacterized protein</fullName>
    </submittedName>
</protein>
<feature type="compositionally biased region" description="Polar residues" evidence="1">
    <location>
        <begin position="1"/>
        <end position="32"/>
    </location>
</feature>
<sequence>MTLKTNQNPRRQNKTIQRESPTQNKTQSTTKTVNEKSGEEALGTCDVCEDSKVSTKWTCADGLGRASVFIDVFYEKAHCDVIVAFPKS</sequence>
<evidence type="ECO:0000256" key="1">
    <source>
        <dbReference type="SAM" id="MobiDB-lite"/>
    </source>
</evidence>